<evidence type="ECO:0000256" key="3">
    <source>
        <dbReference type="ARBA" id="ARBA00023295"/>
    </source>
</evidence>
<feature type="chain" id="PRO_5002742531" description="Fibronectin type III-like domain-containing protein" evidence="4">
    <location>
        <begin position="24"/>
        <end position="834"/>
    </location>
</feature>
<gene>
    <name evidence="9" type="ORF">MONBRDRAFT_25926</name>
</gene>
<dbReference type="GO" id="GO:0046556">
    <property type="term" value="F:alpha-L-arabinofuranosidase activity"/>
    <property type="evidence" value="ECO:0000318"/>
    <property type="project" value="GO_Central"/>
</dbReference>
<organism evidence="9 10">
    <name type="scientific">Monosiga brevicollis</name>
    <name type="common">Choanoflagellate</name>
    <dbReference type="NCBI Taxonomy" id="81824"/>
    <lineage>
        <taxon>Eukaryota</taxon>
        <taxon>Choanoflagellata</taxon>
        <taxon>Craspedida</taxon>
        <taxon>Salpingoecidae</taxon>
        <taxon>Monosiga</taxon>
    </lineage>
</organism>
<protein>
    <recommendedName>
        <fullName evidence="11">Fibronectin type III-like domain-containing protein</fullName>
    </recommendedName>
</protein>
<reference evidence="9 10" key="1">
    <citation type="journal article" date="2008" name="Nature">
        <title>The genome of the choanoflagellate Monosiga brevicollis and the origin of metazoans.</title>
        <authorList>
            <consortium name="JGI Sequencing"/>
            <person name="King N."/>
            <person name="Westbrook M.J."/>
            <person name="Young S.L."/>
            <person name="Kuo A."/>
            <person name="Abedin M."/>
            <person name="Chapman J."/>
            <person name="Fairclough S."/>
            <person name="Hellsten U."/>
            <person name="Isogai Y."/>
            <person name="Letunic I."/>
            <person name="Marr M."/>
            <person name="Pincus D."/>
            <person name="Putnam N."/>
            <person name="Rokas A."/>
            <person name="Wright K.J."/>
            <person name="Zuzow R."/>
            <person name="Dirks W."/>
            <person name="Good M."/>
            <person name="Goodstein D."/>
            <person name="Lemons D."/>
            <person name="Li W."/>
            <person name="Lyons J.B."/>
            <person name="Morris A."/>
            <person name="Nichols S."/>
            <person name="Richter D.J."/>
            <person name="Salamov A."/>
            <person name="Bork P."/>
            <person name="Lim W.A."/>
            <person name="Manning G."/>
            <person name="Miller W.T."/>
            <person name="McGinnis W."/>
            <person name="Shapiro H."/>
            <person name="Tjian R."/>
            <person name="Grigoriev I.V."/>
            <person name="Rokhsar D."/>
        </authorList>
    </citation>
    <scope>NUCLEOTIDE SEQUENCE [LARGE SCALE GENOMIC DNA]</scope>
    <source>
        <strain evidence="10">MX1 / ATCC 50154</strain>
    </source>
</reference>
<dbReference type="PRINTS" id="PR00133">
    <property type="entry name" value="GLHYDRLASE3"/>
</dbReference>
<dbReference type="InParanoid" id="A9V0V7"/>
<dbReference type="InterPro" id="IPR044993">
    <property type="entry name" value="BXL"/>
</dbReference>
<dbReference type="GO" id="GO:0009044">
    <property type="term" value="F:xylan 1,4-beta-xylosidase activity"/>
    <property type="evidence" value="ECO:0000318"/>
    <property type="project" value="GO_Central"/>
</dbReference>
<dbReference type="PANTHER" id="PTHR42721:SF42">
    <property type="entry name" value="FIBRONECTIN TYPE III-LIKE DOMAIN-CONTAINING PROTEIN"/>
    <property type="match status" value="1"/>
</dbReference>
<dbReference type="GeneID" id="5891734"/>
<dbReference type="InterPro" id="IPR002772">
    <property type="entry name" value="Glyco_hydro_3_C"/>
</dbReference>
<evidence type="ECO:0000256" key="1">
    <source>
        <dbReference type="ARBA" id="ARBA00022729"/>
    </source>
</evidence>
<evidence type="ECO:0000259" key="5">
    <source>
        <dbReference type="Pfam" id="PF00024"/>
    </source>
</evidence>
<dbReference type="InterPro" id="IPR036962">
    <property type="entry name" value="Glyco_hydro_3_N_sf"/>
</dbReference>
<dbReference type="Gene3D" id="2.60.40.10">
    <property type="entry name" value="Immunoglobulins"/>
    <property type="match status" value="1"/>
</dbReference>
<dbReference type="InterPro" id="IPR003609">
    <property type="entry name" value="Pan_app"/>
</dbReference>
<dbReference type="InterPro" id="IPR036881">
    <property type="entry name" value="Glyco_hydro_3_C_sf"/>
</dbReference>
<dbReference type="InterPro" id="IPR026891">
    <property type="entry name" value="Fn3-like"/>
</dbReference>
<sequence>MGRCRALLGALLLLVGGIGMAGAAATTTAAPPEYPFRNPDLPWAARLDDLVGRLTLEEKLQQLQHGGAAQMTPAPAVERLGIGPFVWGSECVTGLGTDGNDPHGTAFPQPLGMAATFDPALLKRAAGTIALELRAQRNFDRENGVVKFHHGLSCWSPVVNINRHPLWGRNDETFGECPVLSSFMARSFVEGIQGNHTRYYAAAAACKHLDVYGGPDNLRYVFDADVSQADLTGTFLMAFEECAAAGVMGYMCSYNSIRGVPACANYRTMTFFAREQWGFEGYVVSDQGAVFRITESHNYTANQTLGAVAALNAGCDMEDSDDAQHVAYYNLSLALDLKLTDMATIDASVSRLFYVRMRLGEFDPPENDPWRSLNMSIVSSPAHVEMARDVATASIVLLKNQNETLPLSAAAKNASYCLLGPFADNADLMMGKYSPHGSTNVTVTYRAGLAAALQNASQTASFQYLEGCTGPFCDGLDTAAVTTFIQQGCDTVLLAVGTSYHVESESLDRSNMSFPGAQPTLVQTVLEALGTKQRLVLLVSTAGPVDLAALEQDTRVAAILDLIYLGQTAGTALADILLGETSPSGRLPFSWPNKVSDVPPIDDYTMQGRTYRFAQADVLFPFGYGLSYTQFNLSHLAAPYILPVCQALRLSVNVTNTGRLSGAIPLQVYVEWPNAVGGPIRQLATTTRVFVDAASSKTVQLSIRPRELARASDLSCFAPKAERLEGNVLQNVSNVQNHGQCCTACQQFGDRCEGYRFATDSGTCELLNELRGPVPGTVTSNYESAHVASRLELQTGPLEIFVSDQQPTGPRTTGTNVLHTRVQLSGSAFVSECL</sequence>
<keyword evidence="1 4" id="KW-0732">Signal</keyword>
<feature type="domain" description="Glycoside hydrolase family 3 C-terminal" evidence="7">
    <location>
        <begin position="395"/>
        <end position="628"/>
    </location>
</feature>
<evidence type="ECO:0000259" key="7">
    <source>
        <dbReference type="Pfam" id="PF01915"/>
    </source>
</evidence>
<feature type="signal peptide" evidence="4">
    <location>
        <begin position="1"/>
        <end position="23"/>
    </location>
</feature>
<dbReference type="PANTHER" id="PTHR42721">
    <property type="entry name" value="SUGAR HYDROLASE-RELATED"/>
    <property type="match status" value="1"/>
</dbReference>
<dbReference type="SUPFAM" id="SSF51445">
    <property type="entry name" value="(Trans)glycosidases"/>
    <property type="match status" value="1"/>
</dbReference>
<evidence type="ECO:0000256" key="2">
    <source>
        <dbReference type="ARBA" id="ARBA00022801"/>
    </source>
</evidence>
<keyword evidence="2" id="KW-0378">Hydrolase</keyword>
<feature type="domain" description="Apple" evidence="5">
    <location>
        <begin position="722"/>
        <end position="780"/>
    </location>
</feature>
<dbReference type="Gene3D" id="3.40.50.1700">
    <property type="entry name" value="Glycoside hydrolase family 3 C-terminal domain"/>
    <property type="match status" value="1"/>
</dbReference>
<feature type="domain" description="Glycoside hydrolase family 3 N-terminal" evidence="6">
    <location>
        <begin position="77"/>
        <end position="353"/>
    </location>
</feature>
<dbReference type="InterPro" id="IPR001764">
    <property type="entry name" value="Glyco_hydro_3_N"/>
</dbReference>
<evidence type="ECO:0000313" key="9">
    <source>
        <dbReference type="EMBL" id="EDQ88822.1"/>
    </source>
</evidence>
<dbReference type="Gene3D" id="3.20.20.300">
    <property type="entry name" value="Glycoside hydrolase, family 3, N-terminal domain"/>
    <property type="match status" value="1"/>
</dbReference>
<keyword evidence="3" id="KW-0326">Glycosidase</keyword>
<evidence type="ECO:0008006" key="11">
    <source>
        <dbReference type="Google" id="ProtNLM"/>
    </source>
</evidence>
<evidence type="ECO:0000259" key="6">
    <source>
        <dbReference type="Pfam" id="PF00933"/>
    </source>
</evidence>
<dbReference type="AlphaFoldDB" id="A9V0V7"/>
<dbReference type="RefSeq" id="XP_001746435.1">
    <property type="nucleotide sequence ID" value="XM_001746383.1"/>
</dbReference>
<evidence type="ECO:0000256" key="4">
    <source>
        <dbReference type="SAM" id="SignalP"/>
    </source>
</evidence>
<dbReference type="FunFam" id="3.20.20.300:FF:000032">
    <property type="entry name" value="uncharacterized protein LOC100182860 isoform X3"/>
    <property type="match status" value="1"/>
</dbReference>
<proteinExistence type="predicted"/>
<dbReference type="KEGG" id="mbr:MONBRDRAFT_25926"/>
<keyword evidence="10" id="KW-1185">Reference proteome</keyword>
<dbReference type="InterPro" id="IPR017853">
    <property type="entry name" value="GH"/>
</dbReference>
<dbReference type="EMBL" id="CH991553">
    <property type="protein sequence ID" value="EDQ88822.1"/>
    <property type="molecule type" value="Genomic_DNA"/>
</dbReference>
<dbReference type="GO" id="GO:0045493">
    <property type="term" value="P:xylan catabolic process"/>
    <property type="evidence" value="ECO:0000318"/>
    <property type="project" value="GO_Central"/>
</dbReference>
<feature type="domain" description="Fibronectin type III-like" evidence="8">
    <location>
        <begin position="667"/>
        <end position="710"/>
    </location>
</feature>
<dbReference type="Pfam" id="PF01915">
    <property type="entry name" value="Glyco_hydro_3_C"/>
    <property type="match status" value="1"/>
</dbReference>
<dbReference type="STRING" id="81824.A9V0V7"/>
<evidence type="ECO:0000259" key="8">
    <source>
        <dbReference type="Pfam" id="PF14310"/>
    </source>
</evidence>
<evidence type="ECO:0000313" key="10">
    <source>
        <dbReference type="Proteomes" id="UP000001357"/>
    </source>
</evidence>
<dbReference type="eggNOG" id="ENOG502QQ55">
    <property type="taxonomic scope" value="Eukaryota"/>
</dbReference>
<dbReference type="FunFam" id="3.40.50.1700:FF:000026">
    <property type="entry name" value="uncharacterized protein LOC100182860 isoform X3"/>
    <property type="match status" value="1"/>
</dbReference>
<name>A9V0V7_MONBE</name>
<dbReference type="SUPFAM" id="SSF52279">
    <property type="entry name" value="Beta-D-glucan exohydrolase, C-terminal domain"/>
    <property type="match status" value="1"/>
</dbReference>
<dbReference type="Pfam" id="PF00024">
    <property type="entry name" value="PAN_1"/>
    <property type="match status" value="1"/>
</dbReference>
<dbReference type="Pfam" id="PF14310">
    <property type="entry name" value="Fn3-like"/>
    <property type="match status" value="1"/>
</dbReference>
<dbReference type="Pfam" id="PF00933">
    <property type="entry name" value="Glyco_hydro_3"/>
    <property type="match status" value="1"/>
</dbReference>
<dbReference type="GO" id="GO:0031222">
    <property type="term" value="P:arabinan catabolic process"/>
    <property type="evidence" value="ECO:0000318"/>
    <property type="project" value="GO_Central"/>
</dbReference>
<dbReference type="InterPro" id="IPR013783">
    <property type="entry name" value="Ig-like_fold"/>
</dbReference>
<dbReference type="Proteomes" id="UP000001357">
    <property type="component" value="Unassembled WGS sequence"/>
</dbReference>
<accession>A9V0V7</accession>